<evidence type="ECO:0000256" key="4">
    <source>
        <dbReference type="RuleBase" id="RU369087"/>
    </source>
</evidence>
<reference evidence="6 7" key="1">
    <citation type="submission" date="2021-06" db="EMBL/GenBank/DDBJ databases">
        <authorList>
            <person name="Palmer J.M."/>
        </authorList>
    </citation>
    <scope>NUCLEOTIDE SEQUENCE [LARGE SCALE GENOMIC DNA]</scope>
    <source>
        <strain evidence="6 7">XC_2019</strain>
        <tissue evidence="6">Muscle</tissue>
    </source>
</reference>
<dbReference type="Gene3D" id="2.60.120.650">
    <property type="entry name" value="Cupin"/>
    <property type="match status" value="1"/>
</dbReference>
<dbReference type="PANTHER" id="PTHR12549:SF8">
    <property type="entry name" value="LYSINE-SPECIFIC DEMETHYLASE 3B"/>
    <property type="match status" value="1"/>
</dbReference>
<dbReference type="EC" id="1.14.11.65" evidence="4"/>
<evidence type="ECO:0000313" key="6">
    <source>
        <dbReference type="EMBL" id="MEQ2205764.1"/>
    </source>
</evidence>
<feature type="region of interest" description="Disordered" evidence="5">
    <location>
        <begin position="1"/>
        <end position="74"/>
    </location>
</feature>
<proteinExistence type="inferred from homology"/>
<comment type="catalytic activity">
    <reaction evidence="4">
        <text>N(6),N(6)-dimethyl-L-lysyl(9)-[histone H3] + 2 2-oxoglutarate + 2 O2 = L-lysyl(9)-[histone H3] + 2 formaldehyde + 2 succinate + 2 CO2</text>
        <dbReference type="Rhea" id="RHEA:60188"/>
        <dbReference type="Rhea" id="RHEA-COMP:15541"/>
        <dbReference type="Rhea" id="RHEA-COMP:15546"/>
        <dbReference type="ChEBI" id="CHEBI:15379"/>
        <dbReference type="ChEBI" id="CHEBI:16526"/>
        <dbReference type="ChEBI" id="CHEBI:16810"/>
        <dbReference type="ChEBI" id="CHEBI:16842"/>
        <dbReference type="ChEBI" id="CHEBI:29969"/>
        <dbReference type="ChEBI" id="CHEBI:30031"/>
        <dbReference type="ChEBI" id="CHEBI:61976"/>
        <dbReference type="EC" id="1.14.11.65"/>
    </reaction>
</comment>
<evidence type="ECO:0000256" key="3">
    <source>
        <dbReference type="ARBA" id="ARBA00023242"/>
    </source>
</evidence>
<dbReference type="EMBL" id="JAHRIN010042281">
    <property type="protein sequence ID" value="MEQ2205764.1"/>
    <property type="molecule type" value="Genomic_DNA"/>
</dbReference>
<organism evidence="6 7">
    <name type="scientific">Xenoophorus captivus</name>
    <dbReference type="NCBI Taxonomy" id="1517983"/>
    <lineage>
        <taxon>Eukaryota</taxon>
        <taxon>Metazoa</taxon>
        <taxon>Chordata</taxon>
        <taxon>Craniata</taxon>
        <taxon>Vertebrata</taxon>
        <taxon>Euteleostomi</taxon>
        <taxon>Actinopterygii</taxon>
        <taxon>Neopterygii</taxon>
        <taxon>Teleostei</taxon>
        <taxon>Neoteleostei</taxon>
        <taxon>Acanthomorphata</taxon>
        <taxon>Ovalentaria</taxon>
        <taxon>Atherinomorphae</taxon>
        <taxon>Cyprinodontiformes</taxon>
        <taxon>Goodeidae</taxon>
        <taxon>Xenoophorus</taxon>
    </lineage>
</organism>
<keyword evidence="3 4" id="KW-0539">Nucleus</keyword>
<evidence type="ECO:0000256" key="5">
    <source>
        <dbReference type="SAM" id="MobiDB-lite"/>
    </source>
</evidence>
<gene>
    <name evidence="6" type="primary">KDM3B</name>
    <name evidence="6" type="ORF">XENOCAPTIV_012985</name>
</gene>
<keyword evidence="7" id="KW-1185">Reference proteome</keyword>
<comment type="domain">
    <text evidence="4">Leu-Xaa-Xaa-Leu-Leu (LXXLL) motifs are known to mediate the association with nuclear receptors.</text>
</comment>
<name>A0ABV0RCA6_9TELE</name>
<comment type="similarity">
    <text evidence="4">Belongs to the JHDM2 histone demethylase family.</text>
</comment>
<comment type="function">
    <text evidence="4">Histone demethylase that specifically demethylates 'Lys-9' of histone H3, thereby playing a central role in histone code.</text>
</comment>
<sequence>MMSRESRPPFGLDSLSVLSKPPASSPKLFNSLLLGPSMTQSKPEGSSLRDLLNSGPGKLSQGPGESSVPFPSVFTSSSSDKMKSSLPNFLDHIIASVVETKKAEGRRSAASEGGELGVLGARKDGVIGLSVLEPHTSHSWLCDGRLLCLQDPSNSNNWKIFRECWKQGQVRITKCYLKLQNQLAESEEFGNQDVDLVNCRNCSIISDVKVRDFWDGFETISKRLQDNDGKPMVLKLKDWPPGEDFRDMMPTRFDDLMDNLPLPEYTKRDGRLNLASRLPNFFVRPDLGPKMYNAYGKKGCLAKRLISTEDRKVGTTNLHLDVSDAVNVMVYVGIPRGEENQEQGNWFWVQMLYSCCTGTAFLFTLGVQCSGP</sequence>
<keyword evidence="4" id="KW-0408">Iron</keyword>
<accession>A0ABV0RCA6</accession>
<dbReference type="SUPFAM" id="SSF51197">
    <property type="entry name" value="Clavaminate synthase-like"/>
    <property type="match status" value="1"/>
</dbReference>
<dbReference type="Proteomes" id="UP001434883">
    <property type="component" value="Unassembled WGS sequence"/>
</dbReference>
<dbReference type="InterPro" id="IPR045109">
    <property type="entry name" value="LSDs-like"/>
</dbReference>
<protein>
    <recommendedName>
        <fullName evidence="4">Lysine-specific demethylase</fullName>
        <ecNumber evidence="4">1.14.11.65</ecNumber>
    </recommendedName>
</protein>
<comment type="caution">
    <text evidence="6">The sequence shown here is derived from an EMBL/GenBank/DDBJ whole genome shotgun (WGS) entry which is preliminary data.</text>
</comment>
<comment type="cofactor">
    <cofactor evidence="4">
        <name>Fe(2+)</name>
        <dbReference type="ChEBI" id="CHEBI:29033"/>
    </cofactor>
    <text evidence="4">Binds 1 Fe(2+) ion per subunit.</text>
</comment>
<comment type="subcellular location">
    <subcellularLocation>
        <location evidence="1 4">Nucleus</location>
    </subcellularLocation>
</comment>
<evidence type="ECO:0000256" key="1">
    <source>
        <dbReference type="ARBA" id="ARBA00004123"/>
    </source>
</evidence>
<evidence type="ECO:0000313" key="7">
    <source>
        <dbReference type="Proteomes" id="UP001434883"/>
    </source>
</evidence>
<keyword evidence="2 4" id="KW-0479">Metal-binding</keyword>
<evidence type="ECO:0000256" key="2">
    <source>
        <dbReference type="ARBA" id="ARBA00022723"/>
    </source>
</evidence>
<dbReference type="PANTHER" id="PTHR12549">
    <property type="entry name" value="JMJC DOMAIN-CONTAINING HISTONE DEMETHYLATION PROTEIN"/>
    <property type="match status" value="1"/>
</dbReference>